<dbReference type="Pfam" id="PF00005">
    <property type="entry name" value="ABC_tran"/>
    <property type="match status" value="1"/>
</dbReference>
<dbReference type="Gene3D" id="3.40.50.300">
    <property type="entry name" value="P-loop containing nucleotide triphosphate hydrolases"/>
    <property type="match status" value="1"/>
</dbReference>
<evidence type="ECO:0000259" key="3">
    <source>
        <dbReference type="Pfam" id="PF00005"/>
    </source>
</evidence>
<dbReference type="PANTHER" id="PTHR43335:SF4">
    <property type="entry name" value="ABC TRANSPORTER, ATP-BINDING PROTEIN"/>
    <property type="match status" value="1"/>
</dbReference>
<dbReference type="InterPro" id="IPR003439">
    <property type="entry name" value="ABC_transporter-like_ATP-bd"/>
</dbReference>
<keyword evidence="2" id="KW-0813">Transport</keyword>
<dbReference type="GO" id="GO:0016887">
    <property type="term" value="F:ATP hydrolysis activity"/>
    <property type="evidence" value="ECO:0007669"/>
    <property type="project" value="InterPro"/>
</dbReference>
<proteinExistence type="inferred from homology"/>
<evidence type="ECO:0000256" key="1">
    <source>
        <dbReference type="ARBA" id="ARBA00005417"/>
    </source>
</evidence>
<reference evidence="5" key="1">
    <citation type="submission" date="2017-08" db="EMBL/GenBank/DDBJ databases">
        <authorList>
            <person name="Grouzdev D.S."/>
            <person name="Gaisin V.A."/>
            <person name="Rysina M.S."/>
            <person name="Gorlenko V.M."/>
        </authorList>
    </citation>
    <scope>NUCLEOTIDE SEQUENCE [LARGE SCALE GENOMIC DNA]</scope>
    <source>
        <strain evidence="5">Kir15-3F</strain>
    </source>
</reference>
<sequence>MTYQDTIVTQGLHKTYDDHVALAALDLHVPQHAICGFLGPNGAGKTTTMKLLLGLMRPSGGGGAVFGHDIVRESLAIRARVGYLPQQPAFYPELTARETLRFTAGFFYRRPATQVEARISELLQLVGLEARADRPVGGFSGGERQRLGLAQAQINQPDLLILR</sequence>
<dbReference type="InterPro" id="IPR027417">
    <property type="entry name" value="P-loop_NTPase"/>
</dbReference>
<dbReference type="EMBL" id="NQWI01000032">
    <property type="protein sequence ID" value="PDW03363.1"/>
    <property type="molecule type" value="Genomic_DNA"/>
</dbReference>
<evidence type="ECO:0000313" key="5">
    <source>
        <dbReference type="Proteomes" id="UP000220527"/>
    </source>
</evidence>
<evidence type="ECO:0000256" key="2">
    <source>
        <dbReference type="ARBA" id="ARBA00022448"/>
    </source>
</evidence>
<dbReference type="AlphaFoldDB" id="A0A2A6RK77"/>
<protein>
    <recommendedName>
        <fullName evidence="3">ABC transporter domain-containing protein</fullName>
    </recommendedName>
</protein>
<dbReference type="GO" id="GO:0005524">
    <property type="term" value="F:ATP binding"/>
    <property type="evidence" value="ECO:0007669"/>
    <property type="project" value="InterPro"/>
</dbReference>
<feature type="domain" description="ABC transporter" evidence="3">
    <location>
        <begin position="24"/>
        <end position="162"/>
    </location>
</feature>
<dbReference type="OrthoDB" id="9787851at2"/>
<evidence type="ECO:0000313" key="4">
    <source>
        <dbReference type="EMBL" id="PDW03363.1"/>
    </source>
</evidence>
<comment type="similarity">
    <text evidence="1">Belongs to the ABC transporter superfamily.</text>
</comment>
<comment type="caution">
    <text evidence="4">The sequence shown here is derived from an EMBL/GenBank/DDBJ whole genome shotgun (WGS) entry which is preliminary data.</text>
</comment>
<dbReference type="PANTHER" id="PTHR43335">
    <property type="entry name" value="ABC TRANSPORTER, ATP-BINDING PROTEIN"/>
    <property type="match status" value="1"/>
</dbReference>
<name>A0A2A6RK77_9CHLR</name>
<accession>A0A2A6RK77</accession>
<keyword evidence="5" id="KW-1185">Reference proteome</keyword>
<dbReference type="SUPFAM" id="SSF52540">
    <property type="entry name" value="P-loop containing nucleoside triphosphate hydrolases"/>
    <property type="match status" value="1"/>
</dbReference>
<organism evidence="4 5">
    <name type="scientific">Candidatus Viridilinea mediisalina</name>
    <dbReference type="NCBI Taxonomy" id="2024553"/>
    <lineage>
        <taxon>Bacteria</taxon>
        <taxon>Bacillati</taxon>
        <taxon>Chloroflexota</taxon>
        <taxon>Chloroflexia</taxon>
        <taxon>Chloroflexales</taxon>
        <taxon>Chloroflexineae</taxon>
        <taxon>Oscillochloridaceae</taxon>
        <taxon>Candidatus Viridilinea</taxon>
    </lineage>
</organism>
<dbReference type="RefSeq" id="WP_097643823.1">
    <property type="nucleotide sequence ID" value="NZ_NQWI01000032.1"/>
</dbReference>
<gene>
    <name evidence="4" type="ORF">CJ255_09260</name>
</gene>
<dbReference type="Proteomes" id="UP000220527">
    <property type="component" value="Unassembled WGS sequence"/>
</dbReference>